<accession>A0AAV2Z0W2</accession>
<gene>
    <name evidence="2" type="ORF">N0F65_006232</name>
</gene>
<organism evidence="2 3">
    <name type="scientific">Lagenidium giganteum</name>
    <dbReference type="NCBI Taxonomy" id="4803"/>
    <lineage>
        <taxon>Eukaryota</taxon>
        <taxon>Sar</taxon>
        <taxon>Stramenopiles</taxon>
        <taxon>Oomycota</taxon>
        <taxon>Peronosporomycetes</taxon>
        <taxon>Pythiales</taxon>
        <taxon>Pythiaceae</taxon>
    </lineage>
</organism>
<dbReference type="AlphaFoldDB" id="A0AAV2Z0W2"/>
<reference evidence="2" key="2">
    <citation type="journal article" date="2023" name="Microbiol Resour">
        <title>Decontamination and Annotation of the Draft Genome Sequence of the Oomycete Lagenidium giganteum ARSEF 373.</title>
        <authorList>
            <person name="Morgan W.R."/>
            <person name="Tartar A."/>
        </authorList>
    </citation>
    <scope>NUCLEOTIDE SEQUENCE</scope>
    <source>
        <strain evidence="2">ARSEF 373</strain>
    </source>
</reference>
<feature type="coiled-coil region" evidence="1">
    <location>
        <begin position="397"/>
        <end position="424"/>
    </location>
</feature>
<evidence type="ECO:0008006" key="4">
    <source>
        <dbReference type="Google" id="ProtNLM"/>
    </source>
</evidence>
<comment type="caution">
    <text evidence="2">The sequence shown here is derived from an EMBL/GenBank/DDBJ whole genome shotgun (WGS) entry which is preliminary data.</text>
</comment>
<sequence length="741" mass="83794">MGLECAINLPVEAWWPRDVLATKATKIECTHDTALCGSDATRVSDRRQQVKHAARLNRAKKKRERDDLLSQIEQLSSQAQALRARMKKVPLPSDKASKHGTWQERALAERRKLAKVMQENAMLRDALYGQHGYIHDLRSVFSSAPRYGNAFSLLEVLHSYTHLGRTTAARQHRLAQVCSETQLAMTEDIVCRETAHMDRCNPSIATRNWVSADRFGSNHCGLFVVDTADLVGAFTAVRQSIQVAASVWPNHRQSARLLDPLSAPTDEMYYGRATTHYHHEHADLDEDEAVVVAEDSLFFSRLKKSHGVMLMDFVDADDLFPVTDQCHFRRGMVGGVLVTLEKFDDGVQRVVVRFVSTKCLQRSTFGLSLPVQRFQDTEDDGRRGCSMSLLRQVQASVKAMKREHEELVLLVQQLSAEVKALRTAMVSHNLSRHGEHATPYVWHERALLERRRLEQAAHDNATLRDDLIKNYEYMHELRSVFSTAPTFGGSFSLLEVLHSYTHLGRNSASRQQRLAKVCSDAQLALTQQIIRRETRHLDPSRPSMTTENWVTVDRFGSNHCALFVVDTVDLERALSALRRCVKLAASAWPHHHESMCVLEPILASSDELYYGRATVHYRHEEDLSGNEEAVIVAADTIYFSHLTPTYGIMVMDFVDADDLFPVTDCCHFRRDIVGGILVTRETSDDGGQHLVIRCIATKCHRRSALAVTPSVERFQDTEDDGRLGCSVSLLRKMHEHIATQD</sequence>
<dbReference type="Proteomes" id="UP001146120">
    <property type="component" value="Unassembled WGS sequence"/>
</dbReference>
<dbReference type="EMBL" id="DAKRPA010000055">
    <property type="protein sequence ID" value="DBA00971.1"/>
    <property type="molecule type" value="Genomic_DNA"/>
</dbReference>
<proteinExistence type="predicted"/>
<keyword evidence="1" id="KW-0175">Coiled coil</keyword>
<reference evidence="2" key="1">
    <citation type="submission" date="2022-11" db="EMBL/GenBank/DDBJ databases">
        <authorList>
            <person name="Morgan W.R."/>
            <person name="Tartar A."/>
        </authorList>
    </citation>
    <scope>NUCLEOTIDE SEQUENCE</scope>
    <source>
        <strain evidence="2">ARSEF 373</strain>
    </source>
</reference>
<feature type="coiled-coil region" evidence="1">
    <location>
        <begin position="58"/>
        <end position="85"/>
    </location>
</feature>
<evidence type="ECO:0000256" key="1">
    <source>
        <dbReference type="SAM" id="Coils"/>
    </source>
</evidence>
<keyword evidence="3" id="KW-1185">Reference proteome</keyword>
<dbReference type="CDD" id="cd14686">
    <property type="entry name" value="bZIP"/>
    <property type="match status" value="1"/>
</dbReference>
<evidence type="ECO:0000313" key="3">
    <source>
        <dbReference type="Proteomes" id="UP001146120"/>
    </source>
</evidence>
<name>A0AAV2Z0W2_9STRA</name>
<protein>
    <recommendedName>
        <fullName evidence="4">BZIP domain-containing protein</fullName>
    </recommendedName>
</protein>
<evidence type="ECO:0000313" key="2">
    <source>
        <dbReference type="EMBL" id="DBA00971.1"/>
    </source>
</evidence>